<sequence length="169" mass="18580">MMRNVTAFLLIDDGEIPNNPALPVLVYEGVFKDKPEDIEAAFNRNGWTNSWVNGVFDYHHFHTNTHEVLGVRAGEAVVLIGGELGKRLELKTGDVLVLPAGTGHKRLHQSPDFSVVGAYPDGRSPNLKKRLSTDVSQEISEIKEVPLPEQDPVFGTDGPLVEQWKTAVG</sequence>
<dbReference type="STRING" id="1017273.SAMN05443094_10811"/>
<dbReference type="OrthoDB" id="9791759at2"/>
<dbReference type="PIRSF" id="PIRSF019307">
    <property type="entry name" value="UCP019307"/>
    <property type="match status" value="1"/>
</dbReference>
<gene>
    <name evidence="1" type="ORF">B1B05_15110</name>
    <name evidence="2" type="ORF">SAMN05443094_10811</name>
</gene>
<dbReference type="Proteomes" id="UP000186385">
    <property type="component" value="Unassembled WGS sequence"/>
</dbReference>
<dbReference type="RefSeq" id="WP_045850674.1">
    <property type="nucleotide sequence ID" value="NZ_FTLX01000008.1"/>
</dbReference>
<reference evidence="4" key="2">
    <citation type="submission" date="2017-03" db="EMBL/GenBank/DDBJ databases">
        <title>Bacillus sp. V-88(T) DSM27956, whole genome shotgun sequencing project.</title>
        <authorList>
            <person name="Dastager S.G."/>
            <person name="Neurgaonkar P.S."/>
            <person name="Dharne M.S."/>
        </authorList>
    </citation>
    <scope>NUCLEOTIDE SEQUENCE [LARGE SCALE GENOMIC DNA]</scope>
    <source>
        <strain evidence="4">DSM 25145</strain>
    </source>
</reference>
<reference evidence="2 3" key="1">
    <citation type="submission" date="2017-01" db="EMBL/GenBank/DDBJ databases">
        <authorList>
            <person name="Mah S.A."/>
            <person name="Swanson W.J."/>
            <person name="Moy G.W."/>
            <person name="Vacquier V.D."/>
        </authorList>
    </citation>
    <scope>NUCLEOTIDE SEQUENCE [LARGE SCALE GENOMIC DNA]</scope>
    <source>
        <strain evidence="2 3">NIO-1016</strain>
    </source>
</reference>
<evidence type="ECO:0000313" key="2">
    <source>
        <dbReference type="EMBL" id="SIR41928.1"/>
    </source>
</evidence>
<reference evidence="1" key="3">
    <citation type="submission" date="2017-03" db="EMBL/GenBank/DDBJ databases">
        <authorList>
            <person name="Dastager S.G."/>
            <person name="Neurgaonkar P.S."/>
            <person name="Dharne M.S."/>
        </authorList>
    </citation>
    <scope>NUCLEOTIDE SEQUENCE</scope>
    <source>
        <strain evidence="1">DSM 25145</strain>
    </source>
</reference>
<name>A0A1N7ASG9_9BACI</name>
<dbReference type="AlphaFoldDB" id="A0A1N7ASG9"/>
<dbReference type="PANTHER" id="PTHR36448:SF2">
    <property type="entry name" value="CUPIN TYPE-1 DOMAIN-CONTAINING PROTEIN"/>
    <property type="match status" value="1"/>
</dbReference>
<dbReference type="SUPFAM" id="SSF51182">
    <property type="entry name" value="RmlC-like cupins"/>
    <property type="match status" value="1"/>
</dbReference>
<dbReference type="PANTHER" id="PTHR36448">
    <property type="entry name" value="BLR7373 PROTEIN"/>
    <property type="match status" value="1"/>
</dbReference>
<dbReference type="InterPro" id="IPR011051">
    <property type="entry name" value="RmlC_Cupin_sf"/>
</dbReference>
<protein>
    <submittedName>
        <fullName evidence="2">Uncharacterized protein YjlB</fullName>
    </submittedName>
</protein>
<dbReference type="EMBL" id="MWSK01000008">
    <property type="protein sequence ID" value="OXS75062.1"/>
    <property type="molecule type" value="Genomic_DNA"/>
</dbReference>
<organism evidence="2 3">
    <name type="scientific">Domibacillus enclensis</name>
    <dbReference type="NCBI Taxonomy" id="1017273"/>
    <lineage>
        <taxon>Bacteria</taxon>
        <taxon>Bacillati</taxon>
        <taxon>Bacillota</taxon>
        <taxon>Bacilli</taxon>
        <taxon>Bacillales</taxon>
        <taxon>Bacillaceae</taxon>
        <taxon>Domibacillus</taxon>
    </lineage>
</organism>
<evidence type="ECO:0000313" key="3">
    <source>
        <dbReference type="Proteomes" id="UP000186385"/>
    </source>
</evidence>
<dbReference type="InterPro" id="IPR047121">
    <property type="entry name" value="YjiB-like"/>
</dbReference>
<dbReference type="InterPro" id="IPR014710">
    <property type="entry name" value="RmlC-like_jellyroll"/>
</dbReference>
<proteinExistence type="predicted"/>
<keyword evidence="4" id="KW-1185">Reference proteome</keyword>
<dbReference type="Gene3D" id="2.60.120.10">
    <property type="entry name" value="Jelly Rolls"/>
    <property type="match status" value="1"/>
</dbReference>
<evidence type="ECO:0000313" key="4">
    <source>
        <dbReference type="Proteomes" id="UP000215545"/>
    </source>
</evidence>
<dbReference type="CDD" id="cd02219">
    <property type="entry name" value="cupin_YjlB-like"/>
    <property type="match status" value="1"/>
</dbReference>
<dbReference type="EMBL" id="FTLX01000008">
    <property type="protein sequence ID" value="SIR41928.1"/>
    <property type="molecule type" value="Genomic_DNA"/>
</dbReference>
<accession>A0A1N7ASG9</accession>
<evidence type="ECO:0000313" key="1">
    <source>
        <dbReference type="EMBL" id="OXS75062.1"/>
    </source>
</evidence>
<dbReference type="InterPro" id="IPR014500">
    <property type="entry name" value="UCP019307_cupin"/>
</dbReference>
<dbReference type="Proteomes" id="UP000215545">
    <property type="component" value="Unassembled WGS sequence"/>
</dbReference>